<dbReference type="STRING" id="351160.RCIX2085"/>
<dbReference type="AlphaFoldDB" id="Q0W319"/>
<accession>Q0W319</accession>
<reference evidence="1 2" key="1">
    <citation type="journal article" date="2006" name="Science">
        <title>Genome of rice cluster I archaea -- the key methane producers in the rice rhizosphere.</title>
        <authorList>
            <person name="Erkel C."/>
            <person name="Kube M."/>
            <person name="Reinhardt R."/>
            <person name="Liesack W."/>
        </authorList>
    </citation>
    <scope>NUCLEOTIDE SEQUENCE [LARGE SCALE GENOMIC DNA]</scope>
    <source>
        <strain evidence="2">DSM 22066 / NBRC 105507 / MRE50</strain>
    </source>
</reference>
<gene>
    <name evidence="1" type="ORF">RCIX2085</name>
</gene>
<dbReference type="RefSeq" id="WP_012035351.1">
    <property type="nucleotide sequence ID" value="NC_009464.1"/>
</dbReference>
<dbReference type="EMBL" id="AM114193">
    <property type="protein sequence ID" value="CAJ37224.1"/>
    <property type="molecule type" value="Genomic_DNA"/>
</dbReference>
<sequence>MRVKCASYFMPVLVIGVLAMILVPVSASLFSMPKFDLDAFSFGDRYDQPGTTTKIEKTISPLSDLSLSSGIGLPFGGFGLFRSPVTSQRSYTKTVMTPEGPRTQMVYQSYDGMTGERATTVTNS</sequence>
<dbReference type="Proteomes" id="UP000000663">
    <property type="component" value="Chromosome"/>
</dbReference>
<keyword evidence="2" id="KW-1185">Reference proteome</keyword>
<name>Q0W319_METAR</name>
<evidence type="ECO:0000313" key="1">
    <source>
        <dbReference type="EMBL" id="CAJ37224.1"/>
    </source>
</evidence>
<protein>
    <submittedName>
        <fullName evidence="1">Uncharacterized protein</fullName>
    </submittedName>
</protein>
<evidence type="ECO:0000313" key="2">
    <source>
        <dbReference type="Proteomes" id="UP000000663"/>
    </source>
</evidence>
<dbReference type="KEGG" id="rci:RCIX2085"/>
<organism evidence="1 2">
    <name type="scientific">Methanocella arvoryzae (strain DSM 22066 / NBRC 105507 / MRE50)</name>
    <dbReference type="NCBI Taxonomy" id="351160"/>
    <lineage>
        <taxon>Archaea</taxon>
        <taxon>Methanobacteriati</taxon>
        <taxon>Methanobacteriota</taxon>
        <taxon>Stenosarchaea group</taxon>
        <taxon>Methanomicrobia</taxon>
        <taxon>Methanocellales</taxon>
        <taxon>Methanocellaceae</taxon>
        <taxon>Methanocella</taxon>
    </lineage>
</organism>
<proteinExistence type="predicted"/>
<dbReference type="GeneID" id="5143118"/>